<keyword evidence="2" id="KW-1185">Reference proteome</keyword>
<proteinExistence type="predicted"/>
<reference evidence="1" key="1">
    <citation type="submission" date="2022-08" db="EMBL/GenBank/DDBJ databases">
        <authorList>
            <person name="Kallberg Y."/>
            <person name="Tangrot J."/>
            <person name="Rosling A."/>
        </authorList>
    </citation>
    <scope>NUCLEOTIDE SEQUENCE</scope>
    <source>
        <strain evidence="1">Wild A</strain>
    </source>
</reference>
<comment type="caution">
    <text evidence="1">The sequence shown here is derived from an EMBL/GenBank/DDBJ whole genome shotgun (WGS) entry which is preliminary data.</text>
</comment>
<organism evidence="1 2">
    <name type="scientific">Funneliformis geosporum</name>
    <dbReference type="NCBI Taxonomy" id="1117311"/>
    <lineage>
        <taxon>Eukaryota</taxon>
        <taxon>Fungi</taxon>
        <taxon>Fungi incertae sedis</taxon>
        <taxon>Mucoromycota</taxon>
        <taxon>Glomeromycotina</taxon>
        <taxon>Glomeromycetes</taxon>
        <taxon>Glomerales</taxon>
        <taxon>Glomeraceae</taxon>
        <taxon>Funneliformis</taxon>
    </lineage>
</organism>
<evidence type="ECO:0000313" key="2">
    <source>
        <dbReference type="Proteomes" id="UP001153678"/>
    </source>
</evidence>
<gene>
    <name evidence="1" type="ORF">FWILDA_LOCUS1847</name>
</gene>
<dbReference type="EMBL" id="CAMKVN010000190">
    <property type="protein sequence ID" value="CAI2164992.1"/>
    <property type="molecule type" value="Genomic_DNA"/>
</dbReference>
<evidence type="ECO:0000313" key="1">
    <source>
        <dbReference type="EMBL" id="CAI2164992.1"/>
    </source>
</evidence>
<accession>A0A9W4SE44</accession>
<dbReference type="AlphaFoldDB" id="A0A9W4SE44"/>
<protein>
    <submittedName>
        <fullName evidence="1">18985_t:CDS:1</fullName>
    </submittedName>
</protein>
<sequence>MHGGGYSLHGCGYEKDATGTQVIEHLLKIMNYNFYTCRLGTKYQFMTLGKEEGIHNVLLIDEEVHVARQRERNHLEAKRTRTPIIIARTFRRIIEITRLRA</sequence>
<name>A0A9W4SE44_9GLOM</name>
<dbReference type="Proteomes" id="UP001153678">
    <property type="component" value="Unassembled WGS sequence"/>
</dbReference>